<sequence length="342" mass="33499">MPFPAGASTITLTINRPLPAGGGAAQGKIVLSPSAVLVDAAHKAIYSGSGTITIGPTGTASVVLLTTDSPGVLPAGWRWRVDEQIPGSRRTYWIDLPATLGSTVDLAQLSPVSQPDGSGQSLPPTGPAGGALSGSYPNPSLAPATVAQFDAAGAASGAVAAHVAATDPHGDRAYALAKAANLADLASTGTARTNLGLGTAATLNVGTTTGTVAAGDDARLSNARTPTSHASTHATGGTDPVTPAAIGAVSISGDQVVNGEKTFNSAIPVLPGFDPAFGNQAVRKAWVDSTFLPLAGGTLTGPLYLANSSAPATPASGGVLWVEGGALKYKGSSGTVTVIAPA</sequence>
<feature type="region of interest" description="Disordered" evidence="1">
    <location>
        <begin position="216"/>
        <end position="241"/>
    </location>
</feature>
<accession>A0ABW7TC74</accession>
<dbReference type="Proteomes" id="UP001611162">
    <property type="component" value="Unassembled WGS sequence"/>
</dbReference>
<feature type="region of interest" description="Disordered" evidence="1">
    <location>
        <begin position="109"/>
        <end position="136"/>
    </location>
</feature>
<protein>
    <submittedName>
        <fullName evidence="2">Uncharacterized protein</fullName>
    </submittedName>
</protein>
<feature type="compositionally biased region" description="Polar residues" evidence="1">
    <location>
        <begin position="110"/>
        <end position="123"/>
    </location>
</feature>
<comment type="caution">
    <text evidence="2">The sequence shown here is derived from an EMBL/GenBank/DDBJ whole genome shotgun (WGS) entry which is preliminary data.</text>
</comment>
<organism evidence="2 3">
    <name type="scientific">Streptomyces abikoensis</name>
    <dbReference type="NCBI Taxonomy" id="97398"/>
    <lineage>
        <taxon>Bacteria</taxon>
        <taxon>Bacillati</taxon>
        <taxon>Actinomycetota</taxon>
        <taxon>Actinomycetes</taxon>
        <taxon>Kitasatosporales</taxon>
        <taxon>Streptomycetaceae</taxon>
        <taxon>Streptomyces</taxon>
    </lineage>
</organism>
<reference evidence="2 3" key="1">
    <citation type="submission" date="2024-10" db="EMBL/GenBank/DDBJ databases">
        <title>The Natural Products Discovery Center: Release of the First 8490 Sequenced Strains for Exploring Actinobacteria Biosynthetic Diversity.</title>
        <authorList>
            <person name="Kalkreuter E."/>
            <person name="Kautsar S.A."/>
            <person name="Yang D."/>
            <person name="Bader C.D."/>
            <person name="Teijaro C.N."/>
            <person name="Fluegel L."/>
            <person name="Davis C.M."/>
            <person name="Simpson J.R."/>
            <person name="Lauterbach L."/>
            <person name="Steele A.D."/>
            <person name="Gui C."/>
            <person name="Meng S."/>
            <person name="Li G."/>
            <person name="Viehrig K."/>
            <person name="Ye F."/>
            <person name="Su P."/>
            <person name="Kiefer A.F."/>
            <person name="Nichols A."/>
            <person name="Cepeda A.J."/>
            <person name="Yan W."/>
            <person name="Fan B."/>
            <person name="Jiang Y."/>
            <person name="Adhikari A."/>
            <person name="Zheng C.-J."/>
            <person name="Schuster L."/>
            <person name="Cowan T.M."/>
            <person name="Smanski M.J."/>
            <person name="Chevrette M.G."/>
            <person name="De Carvalho L.P.S."/>
            <person name="Shen B."/>
        </authorList>
    </citation>
    <scope>NUCLEOTIDE SEQUENCE [LARGE SCALE GENOMIC DNA]</scope>
    <source>
        <strain evidence="2 3">NPDC020979</strain>
    </source>
</reference>
<name>A0ABW7TC74_9ACTN</name>
<gene>
    <name evidence="2" type="ORF">ACH4TF_27740</name>
</gene>
<evidence type="ECO:0000313" key="3">
    <source>
        <dbReference type="Proteomes" id="UP001611162"/>
    </source>
</evidence>
<proteinExistence type="predicted"/>
<dbReference type="RefSeq" id="WP_397614232.1">
    <property type="nucleotide sequence ID" value="NZ_JBIRRB010000011.1"/>
</dbReference>
<keyword evidence="3" id="KW-1185">Reference proteome</keyword>
<dbReference type="EMBL" id="JBIRRB010000011">
    <property type="protein sequence ID" value="MFI0914216.1"/>
    <property type="molecule type" value="Genomic_DNA"/>
</dbReference>
<evidence type="ECO:0000256" key="1">
    <source>
        <dbReference type="SAM" id="MobiDB-lite"/>
    </source>
</evidence>
<feature type="compositionally biased region" description="Polar residues" evidence="1">
    <location>
        <begin position="222"/>
        <end position="235"/>
    </location>
</feature>
<evidence type="ECO:0000313" key="2">
    <source>
        <dbReference type="EMBL" id="MFI0914216.1"/>
    </source>
</evidence>